<feature type="chain" id="PRO_5045314607" description="Chalcone isomerase domain-containing protein" evidence="1">
    <location>
        <begin position="38"/>
        <end position="202"/>
    </location>
</feature>
<dbReference type="Proteomes" id="UP000597301">
    <property type="component" value="Unassembled WGS sequence"/>
</dbReference>
<protein>
    <recommendedName>
        <fullName evidence="2">Chalcone isomerase domain-containing protein</fullName>
    </recommendedName>
</protein>
<gene>
    <name evidence="3" type="ORF">GCM10011382_22970</name>
</gene>
<proteinExistence type="predicted"/>
<evidence type="ECO:0000259" key="2">
    <source>
        <dbReference type="Pfam" id="PF16036"/>
    </source>
</evidence>
<reference evidence="4" key="1">
    <citation type="journal article" date="2019" name="Int. J. Syst. Evol. Microbiol.">
        <title>The Global Catalogue of Microorganisms (GCM) 10K type strain sequencing project: providing services to taxonomists for standard genome sequencing and annotation.</title>
        <authorList>
            <consortium name="The Broad Institute Genomics Platform"/>
            <consortium name="The Broad Institute Genome Sequencing Center for Infectious Disease"/>
            <person name="Wu L."/>
            <person name="Ma J."/>
        </authorList>
    </citation>
    <scope>NUCLEOTIDE SEQUENCE [LARGE SCALE GENOMIC DNA]</scope>
    <source>
        <strain evidence="4">CGMCC 1.15122</strain>
    </source>
</reference>
<organism evidence="3 4">
    <name type="scientific">Vreelandella lutescens</name>
    <dbReference type="NCBI Taxonomy" id="1602943"/>
    <lineage>
        <taxon>Bacteria</taxon>
        <taxon>Pseudomonadati</taxon>
        <taxon>Pseudomonadota</taxon>
        <taxon>Gammaproteobacteria</taxon>
        <taxon>Oceanospirillales</taxon>
        <taxon>Halomonadaceae</taxon>
        <taxon>Vreelandella</taxon>
    </lineage>
</organism>
<feature type="signal peptide" evidence="1">
    <location>
        <begin position="1"/>
        <end position="37"/>
    </location>
</feature>
<keyword evidence="1" id="KW-0732">Signal</keyword>
<keyword evidence="4" id="KW-1185">Reference proteome</keyword>
<comment type="caution">
    <text evidence="3">The sequence shown here is derived from an EMBL/GenBank/DDBJ whole genome shotgun (WGS) entry which is preliminary data.</text>
</comment>
<dbReference type="InterPro" id="IPR016088">
    <property type="entry name" value="Chalcone_isomerase_3-sand"/>
</dbReference>
<dbReference type="Pfam" id="PF16036">
    <property type="entry name" value="Chalcone_3"/>
    <property type="match status" value="1"/>
</dbReference>
<dbReference type="EMBL" id="BMHM01000004">
    <property type="protein sequence ID" value="GGC92036.1"/>
    <property type="molecule type" value="Genomic_DNA"/>
</dbReference>
<dbReference type="InterPro" id="IPR036298">
    <property type="entry name" value="Chalcone_isomerase_sf"/>
</dbReference>
<dbReference type="SUPFAM" id="SSF54626">
    <property type="entry name" value="Chalcone isomerase"/>
    <property type="match status" value="1"/>
</dbReference>
<dbReference type="Gene3D" id="3.50.70.10">
    <property type="match status" value="1"/>
</dbReference>
<evidence type="ECO:0000313" key="4">
    <source>
        <dbReference type="Proteomes" id="UP000597301"/>
    </source>
</evidence>
<accession>A0ABQ1P688</accession>
<feature type="domain" description="Chalcone isomerase" evidence="2">
    <location>
        <begin position="44"/>
        <end position="200"/>
    </location>
</feature>
<sequence length="202" mass="22741">MLPKPTGEIVTVQRINKKIAVLAALLSAVLIATSASANSVTERGERFDRVVEEDGQRYTLLGSGVFRYMIWTAYAGAYYQLEGEREPQPLSDVPRRLELAYFHEIAAEDFAEATEKTLNDSLTLFEFNQVKESMAQLNQQYRDVVPGDRYLLSWDGDQLRLALNGETLYEDSSAEFASAMFGIWLGERPLGEDFRDALLGQN</sequence>
<evidence type="ECO:0000256" key="1">
    <source>
        <dbReference type="SAM" id="SignalP"/>
    </source>
</evidence>
<name>A0ABQ1P688_9GAMM</name>
<evidence type="ECO:0000313" key="3">
    <source>
        <dbReference type="EMBL" id="GGC92036.1"/>
    </source>
</evidence>
<dbReference type="InterPro" id="IPR016087">
    <property type="entry name" value="Chalcone_isomerase"/>
</dbReference>